<dbReference type="RefSeq" id="WP_194109496.1">
    <property type="nucleotide sequence ID" value="NZ_JADFFL010000001.1"/>
</dbReference>
<dbReference type="EMBL" id="JADFFL010000001">
    <property type="protein sequence ID" value="MBE9660289.1"/>
    <property type="molecule type" value="Genomic_DNA"/>
</dbReference>
<gene>
    <name evidence="2" type="ORF">IRJ16_00185</name>
</gene>
<proteinExistence type="predicted"/>
<reference evidence="2" key="1">
    <citation type="submission" date="2020-10" db="EMBL/GenBank/DDBJ databases">
        <title>Mucilaginibacter mali sp. nov., isolated from rhizosphere soil of apple orchard.</title>
        <authorList>
            <person name="Lee J.-S."/>
            <person name="Kim H.S."/>
            <person name="Kim J.-S."/>
        </authorList>
    </citation>
    <scope>NUCLEOTIDE SEQUENCE</scope>
    <source>
        <strain evidence="2">KCTC 22746</strain>
    </source>
</reference>
<dbReference type="PROSITE" id="PS51257">
    <property type="entry name" value="PROKAR_LIPOPROTEIN"/>
    <property type="match status" value="1"/>
</dbReference>
<evidence type="ECO:0000256" key="1">
    <source>
        <dbReference type="SAM" id="SignalP"/>
    </source>
</evidence>
<keyword evidence="3" id="KW-1185">Reference proteome</keyword>
<feature type="chain" id="PRO_5037756231" description="Viral A-type inclusion protein" evidence="1">
    <location>
        <begin position="24"/>
        <end position="135"/>
    </location>
</feature>
<evidence type="ECO:0008006" key="4">
    <source>
        <dbReference type="Google" id="ProtNLM"/>
    </source>
</evidence>
<organism evidence="2 3">
    <name type="scientific">Mucilaginibacter myungsuensis</name>
    <dbReference type="NCBI Taxonomy" id="649104"/>
    <lineage>
        <taxon>Bacteria</taxon>
        <taxon>Pseudomonadati</taxon>
        <taxon>Bacteroidota</taxon>
        <taxon>Sphingobacteriia</taxon>
        <taxon>Sphingobacteriales</taxon>
        <taxon>Sphingobacteriaceae</taxon>
        <taxon>Mucilaginibacter</taxon>
    </lineage>
</organism>
<dbReference type="AlphaFoldDB" id="A0A929PUN0"/>
<dbReference type="Proteomes" id="UP000622475">
    <property type="component" value="Unassembled WGS sequence"/>
</dbReference>
<accession>A0A929PUN0</accession>
<evidence type="ECO:0000313" key="3">
    <source>
        <dbReference type="Proteomes" id="UP000622475"/>
    </source>
</evidence>
<name>A0A929PUN0_9SPHI</name>
<comment type="caution">
    <text evidence="2">The sequence shown here is derived from an EMBL/GenBank/DDBJ whole genome shotgun (WGS) entry which is preliminary data.</text>
</comment>
<evidence type="ECO:0000313" key="2">
    <source>
        <dbReference type="EMBL" id="MBE9660289.1"/>
    </source>
</evidence>
<sequence length="135" mass="15222">MKKTIIIALFASFFLASCSDEKAAEKKQMDAVIAIHDSVMARTGTAMKYQAELDSLYLKPNTDTLTRKTIADLRGKLILAESAMETWMHKFDPDFSGKQHADIMNYLGEQHKQIHRVDSLVNKAIADSKQFLEAK</sequence>
<keyword evidence="1" id="KW-0732">Signal</keyword>
<protein>
    <recommendedName>
        <fullName evidence="4">Viral A-type inclusion protein</fullName>
    </recommendedName>
</protein>
<feature type="signal peptide" evidence="1">
    <location>
        <begin position="1"/>
        <end position="23"/>
    </location>
</feature>